<protein>
    <recommendedName>
        <fullName evidence="9">Tyrosine--tRNA ligase</fullName>
        <ecNumber evidence="9">6.1.1.1</ecNumber>
    </recommendedName>
    <alternativeName>
        <fullName evidence="9">Tyrosyl-tRNA synthetase</fullName>
        <shortName evidence="9">TyrRS</shortName>
    </alternativeName>
</protein>
<dbReference type="PRINTS" id="PR01040">
    <property type="entry name" value="TRNASYNTHTYR"/>
</dbReference>
<evidence type="ECO:0000256" key="2">
    <source>
        <dbReference type="ARBA" id="ARBA00022598"/>
    </source>
</evidence>
<dbReference type="SUPFAM" id="SSF55174">
    <property type="entry name" value="Alpha-L RNA-binding motif"/>
    <property type="match status" value="1"/>
</dbReference>
<dbReference type="InterPro" id="IPR014729">
    <property type="entry name" value="Rossmann-like_a/b/a_fold"/>
</dbReference>
<feature type="domain" description="RNA-binding S4" evidence="11">
    <location>
        <begin position="354"/>
        <end position="414"/>
    </location>
</feature>
<evidence type="ECO:0000256" key="3">
    <source>
        <dbReference type="ARBA" id="ARBA00022741"/>
    </source>
</evidence>
<dbReference type="PANTHER" id="PTHR11766">
    <property type="entry name" value="TYROSYL-TRNA SYNTHETASE"/>
    <property type="match status" value="1"/>
</dbReference>
<evidence type="ECO:0000256" key="1">
    <source>
        <dbReference type="ARBA" id="ARBA00022490"/>
    </source>
</evidence>
<gene>
    <name evidence="9" type="primary">tyrS</name>
    <name evidence="12" type="ORF">JYT19_00105</name>
</gene>
<reference evidence="12" key="1">
    <citation type="submission" date="2021-02" db="EMBL/GenBank/DDBJ databases">
        <title>Activity-based single-cell genomes from oceanic crustal fluid captures similar information to metagenomic and metatranscriptomic surveys with orders of magnitude less sampling.</title>
        <authorList>
            <person name="D'Angelo T.S."/>
            <person name="Orcutt B.N."/>
        </authorList>
    </citation>
    <scope>NUCLEOTIDE SEQUENCE [LARGE SCALE GENOMIC DNA]</scope>
    <source>
        <strain evidence="12">AH-315-E05</strain>
    </source>
</reference>
<dbReference type="InterPro" id="IPR024108">
    <property type="entry name" value="Tyr-tRNA-ligase_bac_2"/>
</dbReference>
<name>A0ABS3B0C0_9FIRM</name>
<dbReference type="SMART" id="SM00363">
    <property type="entry name" value="S4"/>
    <property type="match status" value="1"/>
</dbReference>
<comment type="catalytic activity">
    <reaction evidence="8 9">
        <text>tRNA(Tyr) + L-tyrosine + ATP = L-tyrosyl-tRNA(Tyr) + AMP + diphosphate + H(+)</text>
        <dbReference type="Rhea" id="RHEA:10220"/>
        <dbReference type="Rhea" id="RHEA-COMP:9706"/>
        <dbReference type="Rhea" id="RHEA-COMP:9707"/>
        <dbReference type="ChEBI" id="CHEBI:15378"/>
        <dbReference type="ChEBI" id="CHEBI:30616"/>
        <dbReference type="ChEBI" id="CHEBI:33019"/>
        <dbReference type="ChEBI" id="CHEBI:58315"/>
        <dbReference type="ChEBI" id="CHEBI:78442"/>
        <dbReference type="ChEBI" id="CHEBI:78536"/>
        <dbReference type="ChEBI" id="CHEBI:456215"/>
        <dbReference type="EC" id="6.1.1.1"/>
    </reaction>
</comment>
<keyword evidence="2 9" id="KW-0436">Ligase</keyword>
<feature type="binding site" evidence="9">
    <location>
        <position position="246"/>
    </location>
    <ligand>
        <name>ATP</name>
        <dbReference type="ChEBI" id="CHEBI:30616"/>
    </ligand>
</feature>
<dbReference type="NCBIfam" id="TIGR00234">
    <property type="entry name" value="tyrS"/>
    <property type="match status" value="1"/>
</dbReference>
<feature type="short sequence motif" description="'HIGH' region" evidence="9">
    <location>
        <begin position="51"/>
        <end position="60"/>
    </location>
</feature>
<dbReference type="CDD" id="cd00165">
    <property type="entry name" value="S4"/>
    <property type="match status" value="1"/>
</dbReference>
<evidence type="ECO:0000259" key="11">
    <source>
        <dbReference type="SMART" id="SM00363"/>
    </source>
</evidence>
<dbReference type="InterPro" id="IPR024088">
    <property type="entry name" value="Tyr-tRNA-ligase_bac-type"/>
</dbReference>
<evidence type="ECO:0000256" key="4">
    <source>
        <dbReference type="ARBA" id="ARBA00022840"/>
    </source>
</evidence>
<evidence type="ECO:0000256" key="7">
    <source>
        <dbReference type="ARBA" id="ARBA00023146"/>
    </source>
</evidence>
<accession>A0ABS3B0C0</accession>
<dbReference type="Pfam" id="PF01479">
    <property type="entry name" value="S4"/>
    <property type="match status" value="1"/>
</dbReference>
<dbReference type="EC" id="6.1.1.1" evidence="9"/>
<dbReference type="InterPro" id="IPR001412">
    <property type="entry name" value="aa-tRNA-synth_I_CS"/>
</dbReference>
<comment type="subunit">
    <text evidence="9">Homodimer.</text>
</comment>
<proteinExistence type="inferred from homology"/>
<keyword evidence="7 9" id="KW-0030">Aminoacyl-tRNA synthetase</keyword>
<dbReference type="InterPro" id="IPR002305">
    <property type="entry name" value="aa-tRNA-synth_Ic"/>
</dbReference>
<dbReference type="PANTHER" id="PTHR11766:SF1">
    <property type="entry name" value="TYROSINE--TRNA LIGASE"/>
    <property type="match status" value="1"/>
</dbReference>
<sequence length="414" mass="46275">MTNFKIPAANKQLKIITRGIVHLEVKSELKKKLEKSHKEQKPLTIKAGFDPTAPDLHIGHAVLLTKMRQFQDLGHRVVFLIGDFTAKIGDPTGKSTTRPALTDEEIVENAATYQRQVYKILDPEKTVIQFNSEWLSGMKFDDVIRLSAKYSVARMIEREDFKIRLSQGKPISMHELLYPLAQGYDSVAIKADVELGGSDQLFNLLVGRDLMGRFNLAPQCILTMPLLEGLEAREDNGKIVGDKMSKSLNNYVGLEEEASIQFGKLMSICDPLMWRYYDLLSLKSNSDIAKLKKGHPKEAKVALAKEIVARFHSETDANKAEKKFNSLFGAQGKNVVPKDAKEYVFAAQKGSEVALLNALVKAKLASSNSEAKRLLKQGAIVVNGNRVNDLSYKLKKGSYEIRAGKKRWAKITIE</sequence>
<comment type="function">
    <text evidence="9">Catalyzes the attachment of tyrosine to tRNA(Tyr) in a two-step reaction: tyrosine is first activated by ATP to form Tyr-AMP and then transferred to the acceptor end of tRNA(Tyr).</text>
</comment>
<dbReference type="InterPro" id="IPR002942">
    <property type="entry name" value="S4_RNA-bd"/>
</dbReference>
<evidence type="ECO:0000256" key="9">
    <source>
        <dbReference type="HAMAP-Rule" id="MF_02007"/>
    </source>
</evidence>
<dbReference type="PROSITE" id="PS00178">
    <property type="entry name" value="AA_TRNA_LIGASE_I"/>
    <property type="match status" value="1"/>
</dbReference>
<keyword evidence="4 9" id="KW-0067">ATP-binding</keyword>
<feature type="short sequence motif" description="'KMSKS' region" evidence="9">
    <location>
        <begin position="243"/>
        <end position="247"/>
    </location>
</feature>
<evidence type="ECO:0000256" key="5">
    <source>
        <dbReference type="ARBA" id="ARBA00022884"/>
    </source>
</evidence>
<keyword evidence="1 9" id="KW-0963">Cytoplasm</keyword>
<comment type="caution">
    <text evidence="12">The sequence shown here is derived from an EMBL/GenBank/DDBJ whole genome shotgun (WGS) entry which is preliminary data.</text>
</comment>
<dbReference type="Gene3D" id="3.40.50.620">
    <property type="entry name" value="HUPs"/>
    <property type="match status" value="1"/>
</dbReference>
<keyword evidence="5 10" id="KW-0694">RNA-binding</keyword>
<comment type="subcellular location">
    <subcellularLocation>
        <location evidence="9">Cytoplasm</location>
    </subcellularLocation>
</comment>
<dbReference type="SUPFAM" id="SSF52374">
    <property type="entry name" value="Nucleotidylyl transferase"/>
    <property type="match status" value="1"/>
</dbReference>
<evidence type="ECO:0000313" key="13">
    <source>
        <dbReference type="Proteomes" id="UP000765003"/>
    </source>
</evidence>
<comment type="similarity">
    <text evidence="9">Belongs to the class-I aminoacyl-tRNA synthetase family. TyrS type 2 subfamily.</text>
</comment>
<evidence type="ECO:0000256" key="8">
    <source>
        <dbReference type="ARBA" id="ARBA00048248"/>
    </source>
</evidence>
<dbReference type="Pfam" id="PF00579">
    <property type="entry name" value="tRNA-synt_1b"/>
    <property type="match status" value="1"/>
</dbReference>
<dbReference type="Proteomes" id="UP000765003">
    <property type="component" value="Unassembled WGS sequence"/>
</dbReference>
<keyword evidence="3 9" id="KW-0547">Nucleotide-binding</keyword>
<organism evidence="12 13">
    <name type="scientific">Sulfobacillus acidophilus</name>
    <dbReference type="NCBI Taxonomy" id="53633"/>
    <lineage>
        <taxon>Bacteria</taxon>
        <taxon>Bacillati</taxon>
        <taxon>Bacillota</taxon>
        <taxon>Clostridia</taxon>
        <taxon>Eubacteriales</taxon>
        <taxon>Clostridiales Family XVII. Incertae Sedis</taxon>
        <taxon>Sulfobacillus</taxon>
    </lineage>
</organism>
<evidence type="ECO:0000313" key="12">
    <source>
        <dbReference type="EMBL" id="MBN4077292.1"/>
    </source>
</evidence>
<dbReference type="Gene3D" id="1.10.240.10">
    <property type="entry name" value="Tyrosyl-Transfer RNA Synthetase"/>
    <property type="match status" value="1"/>
</dbReference>
<dbReference type="InterPro" id="IPR036986">
    <property type="entry name" value="S4_RNA-bd_sf"/>
</dbReference>
<dbReference type="PROSITE" id="PS50889">
    <property type="entry name" value="S4"/>
    <property type="match status" value="1"/>
</dbReference>
<keyword evidence="13" id="KW-1185">Reference proteome</keyword>
<dbReference type="EMBL" id="JAFITA010000001">
    <property type="protein sequence ID" value="MBN4077292.1"/>
    <property type="molecule type" value="Genomic_DNA"/>
</dbReference>
<evidence type="ECO:0000256" key="6">
    <source>
        <dbReference type="ARBA" id="ARBA00022917"/>
    </source>
</evidence>
<dbReference type="CDD" id="cd00805">
    <property type="entry name" value="TyrRS_core"/>
    <property type="match status" value="1"/>
</dbReference>
<dbReference type="InterPro" id="IPR002307">
    <property type="entry name" value="Tyr-tRNA-ligase"/>
</dbReference>
<keyword evidence="6 9" id="KW-0648">Protein biosynthesis</keyword>
<dbReference type="Gene3D" id="3.10.290.10">
    <property type="entry name" value="RNA-binding S4 domain"/>
    <property type="match status" value="1"/>
</dbReference>
<dbReference type="HAMAP" id="MF_02007">
    <property type="entry name" value="Tyr_tRNA_synth_type2"/>
    <property type="match status" value="1"/>
</dbReference>
<evidence type="ECO:0000256" key="10">
    <source>
        <dbReference type="PROSITE-ProRule" id="PRU00182"/>
    </source>
</evidence>
<dbReference type="GO" id="GO:0004831">
    <property type="term" value="F:tyrosine-tRNA ligase activity"/>
    <property type="evidence" value="ECO:0007669"/>
    <property type="project" value="UniProtKB-EC"/>
</dbReference>